<evidence type="ECO:0000259" key="2">
    <source>
        <dbReference type="Pfam" id="PF00534"/>
    </source>
</evidence>
<organism evidence="3 5">
    <name type="scientific">Methanohalophilus euhalobius</name>
    <dbReference type="NCBI Taxonomy" id="51203"/>
    <lineage>
        <taxon>Archaea</taxon>
        <taxon>Methanobacteriati</taxon>
        <taxon>Methanobacteriota</taxon>
        <taxon>Stenosarchaea group</taxon>
        <taxon>Methanomicrobia</taxon>
        <taxon>Methanosarcinales</taxon>
        <taxon>Methanosarcinaceae</taxon>
        <taxon>Methanohalophilus</taxon>
    </lineage>
</organism>
<name>A0A285F4Y2_9EURY</name>
<dbReference type="PANTHER" id="PTHR46401:SF2">
    <property type="entry name" value="GLYCOSYLTRANSFERASE WBBK-RELATED"/>
    <property type="match status" value="1"/>
</dbReference>
<dbReference type="EMBL" id="OBDR01000003">
    <property type="protein sequence ID" value="SNY06359.1"/>
    <property type="molecule type" value="Genomic_DNA"/>
</dbReference>
<evidence type="ECO:0000313" key="5">
    <source>
        <dbReference type="Proteomes" id="UP000217726"/>
    </source>
</evidence>
<reference evidence="4 6" key="3">
    <citation type="submission" date="2019-03" db="EMBL/GenBank/DDBJ databases">
        <title>Subsurface microbial communities from deep shales in Ohio and West Virginia, USA.</title>
        <authorList>
            <person name="Wrighton K."/>
        </authorList>
    </citation>
    <scope>NUCLEOTIDE SEQUENCE [LARGE SCALE GENOMIC DNA]</scope>
    <source>
        <strain evidence="4 6">WG1_MB</strain>
    </source>
</reference>
<dbReference type="PANTHER" id="PTHR46401">
    <property type="entry name" value="GLYCOSYLTRANSFERASE WBBK-RELATED"/>
    <property type="match status" value="1"/>
</dbReference>
<dbReference type="GO" id="GO:0016757">
    <property type="term" value="F:glycosyltransferase activity"/>
    <property type="evidence" value="ECO:0007669"/>
    <property type="project" value="InterPro"/>
</dbReference>
<evidence type="ECO:0000313" key="3">
    <source>
        <dbReference type="EMBL" id="SNY06359.1"/>
    </source>
</evidence>
<sequence>MQINQVLPALSCHDAVSNDAIEIMKFLRKQGFDSNIYAKHTHPKVSKYTKSIDKYHGNDQNILIYHFSLYSEDVTDFVKKLPDKKILLYHNITPPKFFDGLCETLSYSCAKGLDELKDLFRHFQVGVGVSEYNRLCLENYGFKNTDVLPILININKFESHNEKNLKKRSYIDSTINIIFVGRISPNKKHEDIIKTFYYYQRYINSNSVLYLVGNEQISSYSEYLRNLIDTLGLRDHIIFTGMVTDEDLVEYYKKAHLFLCMSEHEGFCVPLLEAMYFEIPIIAYNSTGVPYTLDNSGILVNKKQYNKIAELINLLIEEKVIRGRIIQKQNERLMAFDKEKTGKKLIKIIEGLNNKN</sequence>
<reference evidence="3" key="2">
    <citation type="submission" date="2017-09" db="EMBL/GenBank/DDBJ databases">
        <authorList>
            <person name="Ehlers B."/>
            <person name="Leendertz F.H."/>
        </authorList>
    </citation>
    <scope>NUCLEOTIDE SEQUENCE [LARGE SCALE GENOMIC DNA]</scope>
    <source>
        <strain evidence="3">WG-1MB</strain>
    </source>
</reference>
<gene>
    <name evidence="4" type="ORF">C7960_1548</name>
    <name evidence="3" type="ORF">SAMN06295989_10391</name>
</gene>
<dbReference type="Gene3D" id="3.40.50.2000">
    <property type="entry name" value="Glycogen Phosphorylase B"/>
    <property type="match status" value="2"/>
</dbReference>
<reference evidence="5" key="1">
    <citation type="submission" date="2017-09" db="EMBL/GenBank/DDBJ databases">
        <authorList>
            <person name="Varghese N."/>
            <person name="Submissions S."/>
        </authorList>
    </citation>
    <scope>NUCLEOTIDE SEQUENCE [LARGE SCALE GENOMIC DNA]</scope>
    <source>
        <strain evidence="5">WG-1MB</strain>
    </source>
</reference>
<dbReference type="OrthoDB" id="132546at2157"/>
<proteinExistence type="predicted"/>
<evidence type="ECO:0000256" key="1">
    <source>
        <dbReference type="ARBA" id="ARBA00022679"/>
    </source>
</evidence>
<dbReference type="InterPro" id="IPR001296">
    <property type="entry name" value="Glyco_trans_1"/>
</dbReference>
<dbReference type="RefSeq" id="WP_096712008.1">
    <property type="nucleotide sequence ID" value="NZ_OBDR01000003.1"/>
</dbReference>
<dbReference type="CDD" id="cd03801">
    <property type="entry name" value="GT4_PimA-like"/>
    <property type="match status" value="1"/>
</dbReference>
<dbReference type="AlphaFoldDB" id="A0A285F4Y2"/>
<keyword evidence="1 3" id="KW-0808">Transferase</keyword>
<protein>
    <submittedName>
        <fullName evidence="4">Glycosyltransferase involved in cell wall biosynthesis</fullName>
    </submittedName>
    <submittedName>
        <fullName evidence="3">Glycosyltransferase involved in cell wall bisynthesis</fullName>
    </submittedName>
</protein>
<dbReference type="Proteomes" id="UP000217726">
    <property type="component" value="Unassembled WGS sequence"/>
</dbReference>
<keyword evidence="5" id="KW-1185">Reference proteome</keyword>
<dbReference type="SUPFAM" id="SSF53756">
    <property type="entry name" value="UDP-Glycosyltransferase/glycogen phosphorylase"/>
    <property type="match status" value="1"/>
</dbReference>
<dbReference type="Proteomes" id="UP000295404">
    <property type="component" value="Unassembled WGS sequence"/>
</dbReference>
<dbReference type="EMBL" id="SMMS01000001">
    <property type="protein sequence ID" value="TCL12308.1"/>
    <property type="molecule type" value="Genomic_DNA"/>
</dbReference>
<evidence type="ECO:0000313" key="4">
    <source>
        <dbReference type="EMBL" id="TCL12308.1"/>
    </source>
</evidence>
<dbReference type="Pfam" id="PF00534">
    <property type="entry name" value="Glycos_transf_1"/>
    <property type="match status" value="1"/>
</dbReference>
<feature type="domain" description="Glycosyl transferase family 1" evidence="2">
    <location>
        <begin position="172"/>
        <end position="329"/>
    </location>
</feature>
<accession>A0A285F4Y2</accession>
<evidence type="ECO:0000313" key="6">
    <source>
        <dbReference type="Proteomes" id="UP000295404"/>
    </source>
</evidence>